<keyword evidence="5" id="KW-0963">Cytoplasm</keyword>
<keyword evidence="8" id="KW-0949">S-adenosyl-L-methionine</keyword>
<dbReference type="Proteomes" id="UP000280344">
    <property type="component" value="Chromosome"/>
</dbReference>
<dbReference type="InterPro" id="IPR029063">
    <property type="entry name" value="SAM-dependent_MTases_sf"/>
</dbReference>
<dbReference type="SUPFAM" id="SSF53335">
    <property type="entry name" value="S-adenosyl-L-methionine-dependent methyltransferases"/>
    <property type="match status" value="1"/>
</dbReference>
<evidence type="ECO:0000256" key="5">
    <source>
        <dbReference type="ARBA" id="ARBA00022490"/>
    </source>
</evidence>
<evidence type="ECO:0000256" key="4">
    <source>
        <dbReference type="ARBA" id="ARBA00013346"/>
    </source>
</evidence>
<gene>
    <name evidence="12" type="ORF">EJ997_05350</name>
</gene>
<evidence type="ECO:0000256" key="7">
    <source>
        <dbReference type="ARBA" id="ARBA00022679"/>
    </source>
</evidence>
<accession>A0A3Q9G1K2</accession>
<dbReference type="EC" id="2.1.1.77" evidence="3"/>
<protein>
    <recommendedName>
        <fullName evidence="4">Protein-L-isoaspartate O-methyltransferase</fullName>
        <ecNumber evidence="3">2.1.1.77</ecNumber>
    </recommendedName>
    <alternativeName>
        <fullName evidence="11">L-isoaspartyl protein carboxyl methyltransferase</fullName>
    </alternativeName>
    <alternativeName>
        <fullName evidence="9">Protein L-isoaspartyl methyltransferase</fullName>
    </alternativeName>
    <alternativeName>
        <fullName evidence="10">Protein-beta-aspartate methyltransferase</fullName>
    </alternativeName>
</protein>
<evidence type="ECO:0000256" key="10">
    <source>
        <dbReference type="ARBA" id="ARBA00031323"/>
    </source>
</evidence>
<sequence length="191" mass="20870">MPFTRNEIHVAMERRNRRDFLPRNAQHAASIDRPILIGHGQTNSQPRTVADMIELLELEEGHRVLDVGSGSGWSTAILADLVGETGSVTATELIPELADKARIALAKQNLPWATIYDADPEVLGWPEGAPYDRILVSAQAQQLPESLIDQLAPSGLMVIPVATHMLRVAKTGGEPDISRHGRYSFVPLIEG</sequence>
<evidence type="ECO:0000256" key="6">
    <source>
        <dbReference type="ARBA" id="ARBA00022603"/>
    </source>
</evidence>
<dbReference type="GO" id="GO:0005737">
    <property type="term" value="C:cytoplasm"/>
    <property type="evidence" value="ECO:0007669"/>
    <property type="project" value="UniProtKB-SubCell"/>
</dbReference>
<dbReference type="PANTHER" id="PTHR11579">
    <property type="entry name" value="PROTEIN-L-ISOASPARTATE O-METHYLTRANSFERASE"/>
    <property type="match status" value="1"/>
</dbReference>
<dbReference type="GO" id="GO:0032259">
    <property type="term" value="P:methylation"/>
    <property type="evidence" value="ECO:0007669"/>
    <property type="project" value="UniProtKB-KW"/>
</dbReference>
<dbReference type="AlphaFoldDB" id="A0A3Q9G1K2"/>
<evidence type="ECO:0000256" key="11">
    <source>
        <dbReference type="ARBA" id="ARBA00031350"/>
    </source>
</evidence>
<dbReference type="Gene3D" id="3.40.50.150">
    <property type="entry name" value="Vaccinia Virus protein VP39"/>
    <property type="match status" value="1"/>
</dbReference>
<dbReference type="Pfam" id="PF01135">
    <property type="entry name" value="PCMT"/>
    <property type="match status" value="1"/>
</dbReference>
<organism evidence="12 13">
    <name type="scientific">Flaviflexus ciconiae</name>
    <dbReference type="NCBI Taxonomy" id="2496867"/>
    <lineage>
        <taxon>Bacteria</taxon>
        <taxon>Bacillati</taxon>
        <taxon>Actinomycetota</taxon>
        <taxon>Actinomycetes</taxon>
        <taxon>Actinomycetales</taxon>
        <taxon>Actinomycetaceae</taxon>
        <taxon>Flaviflexus</taxon>
    </lineage>
</organism>
<reference evidence="12 13" key="1">
    <citation type="submission" date="2018-12" db="EMBL/GenBank/DDBJ databases">
        <title>Complete genome sequence of Flaviflexus sp. H23T48.</title>
        <authorList>
            <person name="Bae J.-W."/>
            <person name="Lee J.-Y."/>
        </authorList>
    </citation>
    <scope>NUCLEOTIDE SEQUENCE [LARGE SCALE GENOMIC DNA]</scope>
    <source>
        <strain evidence="12 13">H23T48</strain>
    </source>
</reference>
<keyword evidence="13" id="KW-1185">Reference proteome</keyword>
<evidence type="ECO:0000256" key="3">
    <source>
        <dbReference type="ARBA" id="ARBA00011890"/>
    </source>
</evidence>
<evidence type="ECO:0000256" key="8">
    <source>
        <dbReference type="ARBA" id="ARBA00022691"/>
    </source>
</evidence>
<evidence type="ECO:0000256" key="2">
    <source>
        <dbReference type="ARBA" id="ARBA00005369"/>
    </source>
</evidence>
<evidence type="ECO:0000313" key="12">
    <source>
        <dbReference type="EMBL" id="AZQ76848.1"/>
    </source>
</evidence>
<comment type="similarity">
    <text evidence="2">Belongs to the methyltransferase superfamily. L-isoaspartyl/D-aspartyl protein methyltransferase family.</text>
</comment>
<dbReference type="GO" id="GO:0004719">
    <property type="term" value="F:protein-L-isoaspartate (D-aspartate) O-methyltransferase activity"/>
    <property type="evidence" value="ECO:0007669"/>
    <property type="project" value="UniProtKB-EC"/>
</dbReference>
<comment type="subcellular location">
    <subcellularLocation>
        <location evidence="1">Cytoplasm</location>
    </subcellularLocation>
</comment>
<dbReference type="EMBL" id="CP034593">
    <property type="protein sequence ID" value="AZQ76848.1"/>
    <property type="molecule type" value="Genomic_DNA"/>
</dbReference>
<keyword evidence="6 12" id="KW-0489">Methyltransferase</keyword>
<evidence type="ECO:0000256" key="9">
    <source>
        <dbReference type="ARBA" id="ARBA00030757"/>
    </source>
</evidence>
<name>A0A3Q9G1K2_9ACTO</name>
<evidence type="ECO:0000256" key="1">
    <source>
        <dbReference type="ARBA" id="ARBA00004496"/>
    </source>
</evidence>
<proteinExistence type="inferred from homology"/>
<dbReference type="OrthoDB" id="4035289at2"/>
<dbReference type="RefSeq" id="WP_126703654.1">
    <property type="nucleotide sequence ID" value="NZ_CP034593.1"/>
</dbReference>
<dbReference type="PANTHER" id="PTHR11579:SF0">
    <property type="entry name" value="PROTEIN-L-ISOASPARTATE(D-ASPARTATE) O-METHYLTRANSFERASE"/>
    <property type="match status" value="1"/>
</dbReference>
<evidence type="ECO:0000313" key="13">
    <source>
        <dbReference type="Proteomes" id="UP000280344"/>
    </source>
</evidence>
<dbReference type="CDD" id="cd02440">
    <property type="entry name" value="AdoMet_MTases"/>
    <property type="match status" value="1"/>
</dbReference>
<dbReference type="InterPro" id="IPR000682">
    <property type="entry name" value="PCMT"/>
</dbReference>
<dbReference type="KEGG" id="flh:EJ997_05350"/>
<keyword evidence="7 12" id="KW-0808">Transferase</keyword>